<dbReference type="PROSITE" id="PS50089">
    <property type="entry name" value="ZF_RING_2"/>
    <property type="match status" value="1"/>
</dbReference>
<sequence>MVFTSLLSPKNMGFVKFVLFLFISIILSPCLSMPILIISAIVRLIMQSIHLQATAHITWRPGYPFAGRHPEPSTSSHATSSDQAYPPCNVKICNACYKSPLEPVVCVFCLSNIEEGEEIRELRCRHLFHRSCFDGWLEHRRRATCPLCRNSFILHETSADLPDMDEEELENSAVSIWWLLYLSGWSLWSIILDTIGYHGC</sequence>
<dbReference type="AlphaFoldDB" id="A0A6J0PBW0"/>
<dbReference type="Proteomes" id="UP000504607">
    <property type="component" value="Unplaced"/>
</dbReference>
<protein>
    <submittedName>
        <fullName evidence="8">E3 ubiquitin protein ligase RIE1-like</fullName>
    </submittedName>
</protein>
<keyword evidence="7" id="KW-1185">Reference proteome</keyword>
<evidence type="ECO:0000256" key="4">
    <source>
        <dbReference type="PROSITE-ProRule" id="PRU00175"/>
    </source>
</evidence>
<keyword evidence="5" id="KW-0812">Transmembrane</keyword>
<dbReference type="Gene3D" id="3.30.40.10">
    <property type="entry name" value="Zinc/RING finger domain, C3HC4 (zinc finger)"/>
    <property type="match status" value="1"/>
</dbReference>
<proteinExistence type="predicted"/>
<dbReference type="InterPro" id="IPR011016">
    <property type="entry name" value="Znf_RING-CH"/>
</dbReference>
<evidence type="ECO:0000313" key="8">
    <source>
        <dbReference type="RefSeq" id="XP_019702087.1"/>
    </source>
</evidence>
<keyword evidence="1" id="KW-0479">Metal-binding</keyword>
<dbReference type="GO" id="GO:0061630">
    <property type="term" value="F:ubiquitin protein ligase activity"/>
    <property type="evidence" value="ECO:0007669"/>
    <property type="project" value="TreeGrafter"/>
</dbReference>
<dbReference type="SMART" id="SM00744">
    <property type="entry name" value="RINGv"/>
    <property type="match status" value="1"/>
</dbReference>
<feature type="transmembrane region" description="Helical" evidence="5">
    <location>
        <begin position="20"/>
        <end position="42"/>
    </location>
</feature>
<dbReference type="InterPro" id="IPR001841">
    <property type="entry name" value="Znf_RING"/>
</dbReference>
<dbReference type="InterPro" id="IPR013083">
    <property type="entry name" value="Znf_RING/FYVE/PHD"/>
</dbReference>
<dbReference type="CDD" id="cd16454">
    <property type="entry name" value="RING-H2_PA-TM-RING"/>
    <property type="match status" value="1"/>
</dbReference>
<evidence type="ECO:0000256" key="5">
    <source>
        <dbReference type="SAM" id="Phobius"/>
    </source>
</evidence>
<organism evidence="7 8">
    <name type="scientific">Elaeis guineensis var. tenera</name>
    <name type="common">Oil palm</name>
    <dbReference type="NCBI Taxonomy" id="51953"/>
    <lineage>
        <taxon>Eukaryota</taxon>
        <taxon>Viridiplantae</taxon>
        <taxon>Streptophyta</taxon>
        <taxon>Embryophyta</taxon>
        <taxon>Tracheophyta</taxon>
        <taxon>Spermatophyta</taxon>
        <taxon>Magnoliopsida</taxon>
        <taxon>Liliopsida</taxon>
        <taxon>Arecaceae</taxon>
        <taxon>Arecoideae</taxon>
        <taxon>Cocoseae</taxon>
        <taxon>Elaeidinae</taxon>
        <taxon>Elaeis</taxon>
    </lineage>
</organism>
<dbReference type="SUPFAM" id="SSF57850">
    <property type="entry name" value="RING/U-box"/>
    <property type="match status" value="1"/>
</dbReference>
<accession>A0A6J0PBW0</accession>
<dbReference type="SMART" id="SM00184">
    <property type="entry name" value="RING"/>
    <property type="match status" value="1"/>
</dbReference>
<gene>
    <name evidence="8" type="primary">LOC109504961</name>
</gene>
<dbReference type="RefSeq" id="XP_019702087.1">
    <property type="nucleotide sequence ID" value="XM_019846528.1"/>
</dbReference>
<dbReference type="PANTHER" id="PTHR45969:SF55">
    <property type="entry name" value="OS07G0686300 PROTEIN"/>
    <property type="match status" value="1"/>
</dbReference>
<reference evidence="8" key="1">
    <citation type="submission" date="2025-08" db="UniProtKB">
        <authorList>
            <consortium name="RefSeq"/>
        </authorList>
    </citation>
    <scope>IDENTIFICATION</scope>
</reference>
<evidence type="ECO:0000259" key="6">
    <source>
        <dbReference type="PROSITE" id="PS50089"/>
    </source>
</evidence>
<evidence type="ECO:0000256" key="2">
    <source>
        <dbReference type="ARBA" id="ARBA00022771"/>
    </source>
</evidence>
<dbReference type="GO" id="GO:0016567">
    <property type="term" value="P:protein ubiquitination"/>
    <property type="evidence" value="ECO:0007669"/>
    <property type="project" value="TreeGrafter"/>
</dbReference>
<keyword evidence="2 4" id="KW-0863">Zinc-finger</keyword>
<name>A0A6J0PBW0_ELAGV</name>
<evidence type="ECO:0000256" key="3">
    <source>
        <dbReference type="ARBA" id="ARBA00022833"/>
    </source>
</evidence>
<dbReference type="GO" id="GO:0008270">
    <property type="term" value="F:zinc ion binding"/>
    <property type="evidence" value="ECO:0007669"/>
    <property type="project" value="UniProtKB-KW"/>
</dbReference>
<dbReference type="KEGG" id="egu:109504961"/>
<evidence type="ECO:0000313" key="7">
    <source>
        <dbReference type="Proteomes" id="UP000504607"/>
    </source>
</evidence>
<dbReference type="Pfam" id="PF13639">
    <property type="entry name" value="zf-RING_2"/>
    <property type="match status" value="1"/>
</dbReference>
<keyword evidence="3" id="KW-0862">Zinc</keyword>
<dbReference type="GeneID" id="109504961"/>
<dbReference type="PANTHER" id="PTHR45969">
    <property type="entry name" value="RING ZINC FINGER PROTEIN-RELATED"/>
    <property type="match status" value="1"/>
</dbReference>
<dbReference type="InParanoid" id="A0A6J0PBW0"/>
<dbReference type="FunCoup" id="A0A6J0PBW0">
    <property type="interactions" value="2"/>
</dbReference>
<feature type="domain" description="RING-type" evidence="6">
    <location>
        <begin position="106"/>
        <end position="149"/>
    </location>
</feature>
<dbReference type="OrthoDB" id="786125at2759"/>
<keyword evidence="5" id="KW-0472">Membrane</keyword>
<keyword evidence="5" id="KW-1133">Transmembrane helix</keyword>
<evidence type="ECO:0000256" key="1">
    <source>
        <dbReference type="ARBA" id="ARBA00022723"/>
    </source>
</evidence>